<keyword evidence="5" id="KW-0614">Plasmid</keyword>
<evidence type="ECO:0000313" key="5">
    <source>
        <dbReference type="EMBL" id="WFN24010.1"/>
    </source>
</evidence>
<dbReference type="InterPro" id="IPR050810">
    <property type="entry name" value="Bact_Secretion_Sys_Channel"/>
</dbReference>
<reference evidence="5 6" key="1">
    <citation type="submission" date="2021-12" db="EMBL/GenBank/DDBJ databases">
        <title>Genomic and phenotypic characterization of three Burkholderia contaminans isolates recovered from different sources.</title>
        <authorList>
            <person name="Lopez De Volder A."/>
            <person name="Fan Y."/>
            <person name="Nunvar J."/>
            <person name="Herrera T."/>
            <person name="Timp W."/>
            <person name="Degrossi J."/>
        </authorList>
    </citation>
    <scope>NUCLEOTIDE SEQUENCE [LARGE SCALE GENOMIC DNA]</scope>
    <source>
        <strain evidence="5 6">LMG 23361</strain>
        <plasmid evidence="5 6">unnamed3</plasmid>
    </source>
</reference>
<keyword evidence="3" id="KW-0472">Membrane</keyword>
<evidence type="ECO:0000256" key="4">
    <source>
        <dbReference type="SAM" id="MobiDB-lite"/>
    </source>
</evidence>
<gene>
    <name evidence="5" type="ORF">LXE91_42235</name>
</gene>
<evidence type="ECO:0000313" key="6">
    <source>
        <dbReference type="Proteomes" id="UP001220209"/>
    </source>
</evidence>
<dbReference type="AlphaFoldDB" id="A0ABD7YGH4"/>
<dbReference type="PANTHER" id="PTHR30332:SF24">
    <property type="entry name" value="SECRETIN GSPD-RELATED"/>
    <property type="match status" value="1"/>
</dbReference>
<geneLocation type="plasmid" evidence="5 6">
    <name>unnamed3</name>
</geneLocation>
<sequence>MVDATRAHLDRATEARPVVRMHEGPWLMGEQIVARKPQATLLDKRVSYRYPAGTLAEVAQWITRTTGIPTRIDSSVNDFPVGNSLKVSAPSAGVQPPLPPGFPGATGPLQAVPITSNAAPTLAAARTGQMLTYDGDLGGFLEVQNNRFNVWSRTQDGVITFFRTESRVFPLPSLTEAASMGGQISTGSGSNSSSGTGSSTGSTSSNGSSGSTGSDSGQQLSQSATIDPWKNLQQTAEAISNGGKVVADLNLGMLTVTGTPPQCDRVEAFFKSLNASFLKRIAIDARVYVVRKSREDNLGLSLALAYKNATGHTSAGITGVAPPTVSGSASPASFGANILTGPLAGTKGALQVLSALGDVTEVLSRAGITQNGKLLSLQDARKQRFTPSTQSTLASNVGSTTSQQSETLTTGFTAGFVPKLTNGMIVMNFNITLSQLVEMQLFPPGCSGLNCVQHPITQDTQLLQSVPLKPGETLVLTGMQDQTLTTRANGAGSPWVPILGGGADAQRNDTFIAVVISARLL</sequence>
<evidence type="ECO:0000256" key="3">
    <source>
        <dbReference type="ARBA" id="ARBA00023136"/>
    </source>
</evidence>
<dbReference type="Proteomes" id="UP001220209">
    <property type="component" value="Plasmid unnamed3"/>
</dbReference>
<protein>
    <submittedName>
        <fullName evidence="5">Pilus assembly protein PilN</fullName>
    </submittedName>
</protein>
<evidence type="ECO:0000256" key="2">
    <source>
        <dbReference type="ARBA" id="ARBA00022729"/>
    </source>
</evidence>
<comment type="subcellular location">
    <subcellularLocation>
        <location evidence="1">Membrane</location>
    </subcellularLocation>
</comment>
<organism evidence="5 6">
    <name type="scientific">Burkholderia contaminans</name>
    <dbReference type="NCBI Taxonomy" id="488447"/>
    <lineage>
        <taxon>Bacteria</taxon>
        <taxon>Pseudomonadati</taxon>
        <taxon>Pseudomonadota</taxon>
        <taxon>Betaproteobacteria</taxon>
        <taxon>Burkholderiales</taxon>
        <taxon>Burkholderiaceae</taxon>
        <taxon>Burkholderia</taxon>
        <taxon>Burkholderia cepacia complex</taxon>
    </lineage>
</organism>
<accession>A0ABD7YGH4</accession>
<dbReference type="RefSeq" id="WP_226206186.1">
    <property type="nucleotide sequence ID" value="NZ_CABVQO010000096.1"/>
</dbReference>
<evidence type="ECO:0000256" key="1">
    <source>
        <dbReference type="ARBA" id="ARBA00004370"/>
    </source>
</evidence>
<dbReference type="EMBL" id="CP090645">
    <property type="protein sequence ID" value="WFN24010.1"/>
    <property type="molecule type" value="Genomic_DNA"/>
</dbReference>
<proteinExistence type="predicted"/>
<feature type="region of interest" description="Disordered" evidence="4">
    <location>
        <begin position="180"/>
        <end position="223"/>
    </location>
</feature>
<dbReference type="GO" id="GO:0016020">
    <property type="term" value="C:membrane"/>
    <property type="evidence" value="ECO:0007669"/>
    <property type="project" value="UniProtKB-SubCell"/>
</dbReference>
<keyword evidence="2" id="KW-0732">Signal</keyword>
<dbReference type="PANTHER" id="PTHR30332">
    <property type="entry name" value="PROBABLE GENERAL SECRETION PATHWAY PROTEIN D"/>
    <property type="match status" value="1"/>
</dbReference>
<feature type="compositionally biased region" description="Low complexity" evidence="4">
    <location>
        <begin position="181"/>
        <end position="223"/>
    </location>
</feature>
<name>A0ABD7YGH4_9BURK</name>